<reference evidence="2 3" key="1">
    <citation type="journal article" date="2016" name="Mol. Biol. Evol.">
        <title>Comparative Genomics of Early-Diverging Mushroom-Forming Fungi Provides Insights into the Origins of Lignocellulose Decay Capabilities.</title>
        <authorList>
            <person name="Nagy L.G."/>
            <person name="Riley R."/>
            <person name="Tritt A."/>
            <person name="Adam C."/>
            <person name="Daum C."/>
            <person name="Floudas D."/>
            <person name="Sun H."/>
            <person name="Yadav J.S."/>
            <person name="Pangilinan J."/>
            <person name="Larsson K.H."/>
            <person name="Matsuura K."/>
            <person name="Barry K."/>
            <person name="Labutti K."/>
            <person name="Kuo R."/>
            <person name="Ohm R.A."/>
            <person name="Bhattacharya S.S."/>
            <person name="Shirouzu T."/>
            <person name="Yoshinaga Y."/>
            <person name="Martin F.M."/>
            <person name="Grigoriev I.V."/>
            <person name="Hibbett D.S."/>
        </authorList>
    </citation>
    <scope>NUCLEOTIDE SEQUENCE [LARGE SCALE GENOMIC DNA]</scope>
    <source>
        <strain evidence="2 3">HHB12029</strain>
    </source>
</reference>
<dbReference type="EMBL" id="KV426150">
    <property type="protein sequence ID" value="KZV86639.1"/>
    <property type="molecule type" value="Genomic_DNA"/>
</dbReference>
<evidence type="ECO:0000256" key="1">
    <source>
        <dbReference type="SAM" id="MobiDB-lite"/>
    </source>
</evidence>
<dbReference type="AlphaFoldDB" id="A0A165ZXT0"/>
<proteinExistence type="predicted"/>
<organism evidence="2 3">
    <name type="scientific">Exidia glandulosa HHB12029</name>
    <dbReference type="NCBI Taxonomy" id="1314781"/>
    <lineage>
        <taxon>Eukaryota</taxon>
        <taxon>Fungi</taxon>
        <taxon>Dikarya</taxon>
        <taxon>Basidiomycota</taxon>
        <taxon>Agaricomycotina</taxon>
        <taxon>Agaricomycetes</taxon>
        <taxon>Auriculariales</taxon>
        <taxon>Exidiaceae</taxon>
        <taxon>Exidia</taxon>
    </lineage>
</organism>
<feature type="compositionally biased region" description="Low complexity" evidence="1">
    <location>
        <begin position="82"/>
        <end position="96"/>
    </location>
</feature>
<name>A0A165ZXT0_EXIGL</name>
<gene>
    <name evidence="2" type="ORF">EXIGLDRAFT_219767</name>
</gene>
<sequence length="245" mass="27961">MHSRKFPCHHAFLTSERMFTFIDLLRHALKGKLNEHTILEATVGRAPVRRHRNASRTVLFSWTCFANFASSGARTELAPYVSSTTSSTPSRTTTTSGGHEEWHASWSRATSRLVECIAFQSQAMLHRDRAVDEDPRCRTRLAQSRSPRITSWTRYPAPAFQPGFVFLLPPAARCEHYSKLGVCPSTWIRLCARRRRFTSRLRPCTRAVPRYDPRVRQLDLVCQANSYAALVARIPVAHRRGIETP</sequence>
<keyword evidence="3" id="KW-1185">Reference proteome</keyword>
<evidence type="ECO:0000313" key="2">
    <source>
        <dbReference type="EMBL" id="KZV86639.1"/>
    </source>
</evidence>
<protein>
    <submittedName>
        <fullName evidence="2">Uncharacterized protein</fullName>
    </submittedName>
</protein>
<dbReference type="Proteomes" id="UP000077266">
    <property type="component" value="Unassembled WGS sequence"/>
</dbReference>
<feature type="region of interest" description="Disordered" evidence="1">
    <location>
        <begin position="79"/>
        <end position="101"/>
    </location>
</feature>
<dbReference type="InParanoid" id="A0A165ZXT0"/>
<accession>A0A165ZXT0</accession>
<evidence type="ECO:0000313" key="3">
    <source>
        <dbReference type="Proteomes" id="UP000077266"/>
    </source>
</evidence>